<organism evidence="3 4">
    <name type="scientific">Boletus edulis BED1</name>
    <dbReference type="NCBI Taxonomy" id="1328754"/>
    <lineage>
        <taxon>Eukaryota</taxon>
        <taxon>Fungi</taxon>
        <taxon>Dikarya</taxon>
        <taxon>Basidiomycota</taxon>
        <taxon>Agaricomycotina</taxon>
        <taxon>Agaricomycetes</taxon>
        <taxon>Agaricomycetidae</taxon>
        <taxon>Boletales</taxon>
        <taxon>Boletineae</taxon>
        <taxon>Boletaceae</taxon>
        <taxon>Boletoideae</taxon>
        <taxon>Boletus</taxon>
    </lineage>
</organism>
<dbReference type="Gene3D" id="2.130.10.10">
    <property type="entry name" value="YVTN repeat-like/Quinoprotein amine dehydrogenase"/>
    <property type="match status" value="2"/>
</dbReference>
<dbReference type="Gene3D" id="1.25.40.10">
    <property type="entry name" value="Tetratricopeptide repeat domain"/>
    <property type="match status" value="2"/>
</dbReference>
<feature type="region of interest" description="Disordered" evidence="2">
    <location>
        <begin position="1033"/>
        <end position="1081"/>
    </location>
</feature>
<feature type="repeat" description="WD" evidence="1">
    <location>
        <begin position="191"/>
        <end position="226"/>
    </location>
</feature>
<dbReference type="InterPro" id="IPR011990">
    <property type="entry name" value="TPR-like_helical_dom_sf"/>
</dbReference>
<dbReference type="PROSITE" id="PS50082">
    <property type="entry name" value="WD_REPEATS_2"/>
    <property type="match status" value="1"/>
</dbReference>
<dbReference type="InterPro" id="IPR015943">
    <property type="entry name" value="WD40/YVTN_repeat-like_dom_sf"/>
</dbReference>
<evidence type="ECO:0000256" key="2">
    <source>
        <dbReference type="SAM" id="MobiDB-lite"/>
    </source>
</evidence>
<comment type="caution">
    <text evidence="3">The sequence shown here is derived from an EMBL/GenBank/DDBJ whole genome shotgun (WGS) entry which is preliminary data.</text>
</comment>
<dbReference type="SMART" id="SM00028">
    <property type="entry name" value="TPR"/>
    <property type="match status" value="3"/>
</dbReference>
<evidence type="ECO:0000313" key="3">
    <source>
        <dbReference type="EMBL" id="KAF8436808.1"/>
    </source>
</evidence>
<sequence length="1146" mass="127627">MATLSTGSDCKANCLAVSNDGKWIAARTWSTWNALFVWDAKTYKQLFKHDYIRFIRAVDFSPDSKRLVMASYHSDEAIVWDVASNKQVQTLQHNYVISAKYSPTGDCIATAAEKSVRLWDSNNGRLLVDIDVIVTPYYNTGLVCNLIQPPDQQSQNGLSPTATSSRALPCQSMGNSTITLWDMSTHAQVGLIQHPQDIQTIAFSPDDQSLAFGGKDGKISILRVSSIIDSIALSRLHPTFQEPEIQIDNAVLDSWKHNQLENAETLLTAAISDSQNPAHPVFASRALVRTRLAKWDAALVDAERALDIQPSIIAFLAKSVAHVGKGEKDKAYRACDIAFEHFHSSHVTFLLLIKAIIVFMAGEHPDAISRVDDIIATVSFNSICYVVQAYMYLLFGNSQMECGNHDGAIQSFERAQAQQRDYPGPPFSAISLITGWKFDNFDITIRQRLCEALDAAGRTNDAAKCFHDLKTELGGHGEHLEWVHVFGQRSSKKLEHLGDIAVGIQRYDEAISHYSTALSVILSSPKAILIKQSKARLATGSWKEALDDANQVITLDASSPWGYEIKHTALHKGGDYDNAADAFETMLTKMAESPDPDVQRHGDQYISPSSTRATIRKIVHRTLRHSPRVLINTTTGHLHNRAEQASAFESLPIFKELVSSTTTRIDYVRIKREVREYFRYQVVHIAVYDLGESPTHDKLQMFCKIVRDAGFDWAWSDTCCIDKSDHFVLQEALVAMFKWYQGSAMMIVFLRGVRSSSQRGALVRSVWNTRAWTLQEYVASKTIHFYTEDWTPYLDLQLLNHKESPEVISEMEHATGVSAQQLMVLRPGLTSIREKLCLASTRETTLVEDAAYSLLGIFSVTGIPAIYGEGEGSLGRLLAHILAGSGDASILAWTGESGSFNSCLPAHITVFNAPATLHLPSPISESEMERHITASHSSSFDFDSALRLYERLNDLSPPWFAASRMKLPCIAFQLPPLTPYRTRSGRVYRADTVAFGMVEIKARHDLSRMKTLYLIHPWLETVLEREDIHGGVLIDDGVAPPPSPLTDGEELDDEEIDNDSSSFAEPEFPSHPAPIRMPSMDKETRARRLVARLRQPFGALLVTLASTGRRTMDYRRVAADSLITAQFQEGVSLADILDNVRVLDVL</sequence>
<dbReference type="Pfam" id="PF00400">
    <property type="entry name" value="WD40"/>
    <property type="match status" value="2"/>
</dbReference>
<dbReference type="PANTHER" id="PTHR10622">
    <property type="entry name" value="HET DOMAIN-CONTAINING PROTEIN"/>
    <property type="match status" value="1"/>
</dbReference>
<evidence type="ECO:0000313" key="4">
    <source>
        <dbReference type="Proteomes" id="UP001194468"/>
    </source>
</evidence>
<proteinExistence type="predicted"/>
<dbReference type="EMBL" id="WHUW01000020">
    <property type="protein sequence ID" value="KAF8436808.1"/>
    <property type="molecule type" value="Genomic_DNA"/>
</dbReference>
<dbReference type="SMART" id="SM00320">
    <property type="entry name" value="WD40"/>
    <property type="match status" value="3"/>
</dbReference>
<dbReference type="PANTHER" id="PTHR10622:SF10">
    <property type="entry name" value="HET DOMAIN-CONTAINING PROTEIN"/>
    <property type="match status" value="1"/>
</dbReference>
<evidence type="ECO:0000256" key="1">
    <source>
        <dbReference type="PROSITE-ProRule" id="PRU00221"/>
    </source>
</evidence>
<reference evidence="3" key="1">
    <citation type="submission" date="2019-10" db="EMBL/GenBank/DDBJ databases">
        <authorList>
            <consortium name="DOE Joint Genome Institute"/>
            <person name="Kuo A."/>
            <person name="Miyauchi S."/>
            <person name="Kiss E."/>
            <person name="Drula E."/>
            <person name="Kohler A."/>
            <person name="Sanchez-Garcia M."/>
            <person name="Andreopoulos B."/>
            <person name="Barry K.W."/>
            <person name="Bonito G."/>
            <person name="Buee M."/>
            <person name="Carver A."/>
            <person name="Chen C."/>
            <person name="Cichocki N."/>
            <person name="Clum A."/>
            <person name="Culley D."/>
            <person name="Crous P.W."/>
            <person name="Fauchery L."/>
            <person name="Girlanda M."/>
            <person name="Hayes R."/>
            <person name="Keri Z."/>
            <person name="LaButti K."/>
            <person name="Lipzen A."/>
            <person name="Lombard V."/>
            <person name="Magnuson J."/>
            <person name="Maillard F."/>
            <person name="Morin E."/>
            <person name="Murat C."/>
            <person name="Nolan M."/>
            <person name="Ohm R."/>
            <person name="Pangilinan J."/>
            <person name="Pereira M."/>
            <person name="Perotto S."/>
            <person name="Peter M."/>
            <person name="Riley R."/>
            <person name="Sitrit Y."/>
            <person name="Stielow B."/>
            <person name="Szollosi G."/>
            <person name="Zifcakova L."/>
            <person name="Stursova M."/>
            <person name="Spatafora J.W."/>
            <person name="Tedersoo L."/>
            <person name="Vaario L.-M."/>
            <person name="Yamada A."/>
            <person name="Yan M."/>
            <person name="Wang P."/>
            <person name="Xu J."/>
            <person name="Bruns T."/>
            <person name="Baldrian P."/>
            <person name="Vilgalys R."/>
            <person name="Henrissat B."/>
            <person name="Grigoriev I.V."/>
            <person name="Hibbett D."/>
            <person name="Nagy L.G."/>
            <person name="Martin F.M."/>
        </authorList>
    </citation>
    <scope>NUCLEOTIDE SEQUENCE</scope>
    <source>
        <strain evidence="3">BED1</strain>
    </source>
</reference>
<protein>
    <recommendedName>
        <fullName evidence="5">Heterokaryon incompatibility domain-containing protein</fullName>
    </recommendedName>
</protein>
<dbReference type="SUPFAM" id="SSF48452">
    <property type="entry name" value="TPR-like"/>
    <property type="match status" value="2"/>
</dbReference>
<reference evidence="3" key="2">
    <citation type="journal article" date="2020" name="Nat. Commun.">
        <title>Large-scale genome sequencing of mycorrhizal fungi provides insights into the early evolution of symbiotic traits.</title>
        <authorList>
            <person name="Miyauchi S."/>
            <person name="Kiss E."/>
            <person name="Kuo A."/>
            <person name="Drula E."/>
            <person name="Kohler A."/>
            <person name="Sanchez-Garcia M."/>
            <person name="Morin E."/>
            <person name="Andreopoulos B."/>
            <person name="Barry K.W."/>
            <person name="Bonito G."/>
            <person name="Buee M."/>
            <person name="Carver A."/>
            <person name="Chen C."/>
            <person name="Cichocki N."/>
            <person name="Clum A."/>
            <person name="Culley D."/>
            <person name="Crous P.W."/>
            <person name="Fauchery L."/>
            <person name="Girlanda M."/>
            <person name="Hayes R.D."/>
            <person name="Keri Z."/>
            <person name="LaButti K."/>
            <person name="Lipzen A."/>
            <person name="Lombard V."/>
            <person name="Magnuson J."/>
            <person name="Maillard F."/>
            <person name="Murat C."/>
            <person name="Nolan M."/>
            <person name="Ohm R.A."/>
            <person name="Pangilinan J."/>
            <person name="Pereira M.F."/>
            <person name="Perotto S."/>
            <person name="Peter M."/>
            <person name="Pfister S."/>
            <person name="Riley R."/>
            <person name="Sitrit Y."/>
            <person name="Stielow J.B."/>
            <person name="Szollosi G."/>
            <person name="Zifcakova L."/>
            <person name="Stursova M."/>
            <person name="Spatafora J.W."/>
            <person name="Tedersoo L."/>
            <person name="Vaario L.M."/>
            <person name="Yamada A."/>
            <person name="Yan M."/>
            <person name="Wang P."/>
            <person name="Xu J."/>
            <person name="Bruns T."/>
            <person name="Baldrian P."/>
            <person name="Vilgalys R."/>
            <person name="Dunand C."/>
            <person name="Henrissat B."/>
            <person name="Grigoriev I.V."/>
            <person name="Hibbett D."/>
            <person name="Nagy L.G."/>
            <person name="Martin F.M."/>
        </authorList>
    </citation>
    <scope>NUCLEOTIDE SEQUENCE</scope>
    <source>
        <strain evidence="3">BED1</strain>
    </source>
</reference>
<keyword evidence="1" id="KW-0853">WD repeat</keyword>
<dbReference type="InterPro" id="IPR011044">
    <property type="entry name" value="Quino_amine_DH_bsu"/>
</dbReference>
<dbReference type="InterPro" id="IPR019734">
    <property type="entry name" value="TPR_rpt"/>
</dbReference>
<name>A0AAD4BQ72_BOLED</name>
<dbReference type="InterPro" id="IPR001680">
    <property type="entry name" value="WD40_rpt"/>
</dbReference>
<dbReference type="AlphaFoldDB" id="A0AAD4BQ72"/>
<dbReference type="Proteomes" id="UP001194468">
    <property type="component" value="Unassembled WGS sequence"/>
</dbReference>
<accession>A0AAD4BQ72</accession>
<gene>
    <name evidence="3" type="ORF">L210DRAFT_3547656</name>
</gene>
<feature type="compositionally biased region" description="Acidic residues" evidence="2">
    <location>
        <begin position="1047"/>
        <end position="1058"/>
    </location>
</feature>
<keyword evidence="4" id="KW-1185">Reference proteome</keyword>
<evidence type="ECO:0008006" key="5">
    <source>
        <dbReference type="Google" id="ProtNLM"/>
    </source>
</evidence>
<dbReference type="SUPFAM" id="SSF50969">
    <property type="entry name" value="YVTN repeat-like/Quinoprotein amine dehydrogenase"/>
    <property type="match status" value="1"/>
</dbReference>